<dbReference type="Proteomes" id="UP000001208">
    <property type="component" value="Chromosome"/>
</dbReference>
<dbReference type="InterPro" id="IPR004837">
    <property type="entry name" value="NaCa_Exmemb"/>
</dbReference>
<dbReference type="PANTHER" id="PTHR10846:SF8">
    <property type="entry name" value="INNER MEMBRANE PROTEIN YRBG"/>
    <property type="match status" value="1"/>
</dbReference>
<evidence type="ECO:0000259" key="6">
    <source>
        <dbReference type="Pfam" id="PF01699"/>
    </source>
</evidence>
<dbReference type="GO" id="GO:0005262">
    <property type="term" value="F:calcium channel activity"/>
    <property type="evidence" value="ECO:0007669"/>
    <property type="project" value="TreeGrafter"/>
</dbReference>
<keyword evidence="3 5" id="KW-1133">Transmembrane helix</keyword>
<evidence type="ECO:0000313" key="7">
    <source>
        <dbReference type="EMBL" id="ACF13715.1"/>
    </source>
</evidence>
<dbReference type="InterPro" id="IPR004481">
    <property type="entry name" value="K/Na/Ca-exchanger"/>
</dbReference>
<keyword evidence="8" id="KW-1185">Reference proteome</keyword>
<evidence type="ECO:0000256" key="2">
    <source>
        <dbReference type="ARBA" id="ARBA00022692"/>
    </source>
</evidence>
<dbReference type="AlphaFoldDB" id="B3QZ22"/>
<proteinExistence type="predicted"/>
<keyword evidence="2 5" id="KW-0812">Transmembrane</keyword>
<feature type="transmembrane region" description="Helical" evidence="5">
    <location>
        <begin position="276"/>
        <end position="296"/>
    </location>
</feature>
<feature type="transmembrane region" description="Helical" evidence="5">
    <location>
        <begin position="31"/>
        <end position="50"/>
    </location>
</feature>
<protein>
    <submittedName>
        <fullName evidence="7">Na+/Ca+ antiporter, CaCA family</fullName>
    </submittedName>
</protein>
<evidence type="ECO:0000256" key="3">
    <source>
        <dbReference type="ARBA" id="ARBA00022989"/>
    </source>
</evidence>
<dbReference type="eggNOG" id="COG0530">
    <property type="taxonomic scope" value="Bacteria"/>
</dbReference>
<dbReference type="GO" id="GO:0008273">
    <property type="term" value="F:calcium, potassium:sodium antiporter activity"/>
    <property type="evidence" value="ECO:0007669"/>
    <property type="project" value="TreeGrafter"/>
</dbReference>
<sequence>MDFSAILLLVGGFVLLVFGAEVLVRGASRLAVMFGISPLVIGLTVVSFGTSSPEIAVSVQSSFAGQADLALGNVVGSNIANILLVLGASAIAAPLTVSIQLVRLDVPLMIGVSILLLLLGLDGNLSLIDGVVLFLGVVGYTSFLVIQSRKQSKAEQEAANEEYGIDEQESAMQRWLINPGFIVIGLVMLVFGSDLLVDGAIIIAKAFGVSEFVIGLTIVAVGTSLPELATSVVASLRGERDIAVGNAVGSNLFNILLVLGVSSIIAPGGLTVTDAAIHFDIPIMIGVALLCMPIFFNGIVARWEGLFFLVLYASYVMELYFSTTSHPLFPLYNEFLMKGLLPVTTLLLIFVTVRALRLMRQKASQKST</sequence>
<evidence type="ECO:0000256" key="5">
    <source>
        <dbReference type="SAM" id="Phobius"/>
    </source>
</evidence>
<dbReference type="Gene3D" id="1.20.1420.30">
    <property type="entry name" value="NCX, central ion-binding region"/>
    <property type="match status" value="2"/>
</dbReference>
<feature type="transmembrane region" description="Helical" evidence="5">
    <location>
        <begin position="127"/>
        <end position="146"/>
    </location>
</feature>
<feature type="transmembrane region" description="Helical" evidence="5">
    <location>
        <begin position="213"/>
        <end position="236"/>
    </location>
</feature>
<feature type="domain" description="Sodium/calcium exchanger membrane region" evidence="6">
    <location>
        <begin position="180"/>
        <end position="317"/>
    </location>
</feature>
<gene>
    <name evidence="7" type="ordered locus">Ctha_1252</name>
</gene>
<name>B3QZ22_CHLT3</name>
<feature type="transmembrane region" description="Helical" evidence="5">
    <location>
        <begin position="335"/>
        <end position="356"/>
    </location>
</feature>
<dbReference type="GO" id="GO:0005886">
    <property type="term" value="C:plasma membrane"/>
    <property type="evidence" value="ECO:0007669"/>
    <property type="project" value="TreeGrafter"/>
</dbReference>
<feature type="transmembrane region" description="Helical" evidence="5">
    <location>
        <begin position="181"/>
        <end position="207"/>
    </location>
</feature>
<organism evidence="7 8">
    <name type="scientific">Chloroherpeton thalassium (strain ATCC 35110 / GB-78)</name>
    <dbReference type="NCBI Taxonomy" id="517418"/>
    <lineage>
        <taxon>Bacteria</taxon>
        <taxon>Pseudomonadati</taxon>
        <taxon>Chlorobiota</taxon>
        <taxon>Chlorobiia</taxon>
        <taxon>Chlorobiales</taxon>
        <taxon>Chloroherpetonaceae</taxon>
        <taxon>Chloroherpeton</taxon>
    </lineage>
</organism>
<evidence type="ECO:0000256" key="4">
    <source>
        <dbReference type="ARBA" id="ARBA00023136"/>
    </source>
</evidence>
<evidence type="ECO:0000313" key="8">
    <source>
        <dbReference type="Proteomes" id="UP000001208"/>
    </source>
</evidence>
<feature type="transmembrane region" description="Helical" evidence="5">
    <location>
        <begin position="6"/>
        <end position="24"/>
    </location>
</feature>
<accession>B3QZ22</accession>
<comment type="subcellular location">
    <subcellularLocation>
        <location evidence="1">Membrane</location>
        <topology evidence="1">Multi-pass membrane protein</topology>
    </subcellularLocation>
</comment>
<reference evidence="7 8" key="1">
    <citation type="submission" date="2008-06" db="EMBL/GenBank/DDBJ databases">
        <title>Complete sequence of Chloroherpeton thalassium ATCC 35110.</title>
        <authorList>
            <consortium name="US DOE Joint Genome Institute"/>
            <person name="Lucas S."/>
            <person name="Copeland A."/>
            <person name="Lapidus A."/>
            <person name="Glavina del Rio T."/>
            <person name="Dalin E."/>
            <person name="Tice H."/>
            <person name="Bruce D."/>
            <person name="Goodwin L."/>
            <person name="Pitluck S."/>
            <person name="Schmutz J."/>
            <person name="Larimer F."/>
            <person name="Land M."/>
            <person name="Hauser L."/>
            <person name="Kyrpides N."/>
            <person name="Mikhailova N."/>
            <person name="Liu Z."/>
            <person name="Li T."/>
            <person name="Zhao F."/>
            <person name="Overmann J."/>
            <person name="Bryant D.A."/>
            <person name="Richardson P."/>
        </authorList>
    </citation>
    <scope>NUCLEOTIDE SEQUENCE [LARGE SCALE GENOMIC DNA]</scope>
    <source>
        <strain evidence="8">ATCC 35110 / GB-78</strain>
    </source>
</reference>
<feature type="transmembrane region" description="Helical" evidence="5">
    <location>
        <begin position="104"/>
        <end position="121"/>
    </location>
</feature>
<dbReference type="STRING" id="517418.Ctha_1252"/>
<dbReference type="Pfam" id="PF01699">
    <property type="entry name" value="Na_Ca_ex"/>
    <property type="match status" value="2"/>
</dbReference>
<dbReference type="Gene3D" id="6.10.280.80">
    <property type="entry name" value="NCX, peripheral helical region"/>
    <property type="match status" value="1"/>
</dbReference>
<dbReference type="PANTHER" id="PTHR10846">
    <property type="entry name" value="SODIUM/POTASSIUM/CALCIUM EXCHANGER"/>
    <property type="match status" value="1"/>
</dbReference>
<dbReference type="NCBIfam" id="TIGR00367">
    <property type="entry name" value="calcium/sodium antiporter"/>
    <property type="match status" value="1"/>
</dbReference>
<dbReference type="KEGG" id="cts:Ctha_1252"/>
<dbReference type="EMBL" id="CP001100">
    <property type="protein sequence ID" value="ACF13715.1"/>
    <property type="molecule type" value="Genomic_DNA"/>
</dbReference>
<feature type="domain" description="Sodium/calcium exchanger membrane region" evidence="6">
    <location>
        <begin position="5"/>
        <end position="144"/>
    </location>
</feature>
<keyword evidence="4 5" id="KW-0472">Membrane</keyword>
<feature type="transmembrane region" description="Helical" evidence="5">
    <location>
        <begin position="248"/>
        <end position="270"/>
    </location>
</feature>
<feature type="transmembrane region" description="Helical" evidence="5">
    <location>
        <begin position="303"/>
        <end position="323"/>
    </location>
</feature>
<dbReference type="RefSeq" id="WP_012499799.1">
    <property type="nucleotide sequence ID" value="NC_011026.1"/>
</dbReference>
<dbReference type="HOGENOM" id="CLU_007948_0_3_10"/>
<evidence type="ECO:0000256" key="1">
    <source>
        <dbReference type="ARBA" id="ARBA00004141"/>
    </source>
</evidence>
<dbReference type="InterPro" id="IPR044880">
    <property type="entry name" value="NCX_ion-bd_dom_sf"/>
</dbReference>
<dbReference type="GO" id="GO:0006874">
    <property type="term" value="P:intracellular calcium ion homeostasis"/>
    <property type="evidence" value="ECO:0007669"/>
    <property type="project" value="TreeGrafter"/>
</dbReference>
<feature type="transmembrane region" description="Helical" evidence="5">
    <location>
        <begin position="70"/>
        <end position="92"/>
    </location>
</feature>
<dbReference type="OrthoDB" id="9794225at2"/>